<evidence type="ECO:0000313" key="4">
    <source>
        <dbReference type="EMBL" id="KAK9869822.1"/>
    </source>
</evidence>
<organism evidence="4 5">
    <name type="scientific">Henosepilachna vigintioctopunctata</name>
    <dbReference type="NCBI Taxonomy" id="420089"/>
    <lineage>
        <taxon>Eukaryota</taxon>
        <taxon>Metazoa</taxon>
        <taxon>Ecdysozoa</taxon>
        <taxon>Arthropoda</taxon>
        <taxon>Hexapoda</taxon>
        <taxon>Insecta</taxon>
        <taxon>Pterygota</taxon>
        <taxon>Neoptera</taxon>
        <taxon>Endopterygota</taxon>
        <taxon>Coleoptera</taxon>
        <taxon>Polyphaga</taxon>
        <taxon>Cucujiformia</taxon>
        <taxon>Coccinelloidea</taxon>
        <taxon>Coccinellidae</taxon>
        <taxon>Epilachninae</taxon>
        <taxon>Epilachnini</taxon>
        <taxon>Henosepilachna</taxon>
    </lineage>
</organism>
<dbReference type="InterPro" id="IPR011042">
    <property type="entry name" value="6-blade_b-propeller_TolB-like"/>
</dbReference>
<dbReference type="PANTHER" id="PTHR10907">
    <property type="entry name" value="REGUCALCIN"/>
    <property type="match status" value="1"/>
</dbReference>
<comment type="similarity">
    <text evidence="1">Belongs to the SMP-30/CGR1 family.</text>
</comment>
<feature type="binding site" evidence="2">
    <location>
        <position position="126"/>
    </location>
    <ligand>
        <name>substrate</name>
    </ligand>
</feature>
<sequence>MEPVFEKIVEDVFFGKSLFWDIFTQSLYFVDYVSRTINRYVPETQLHFRATLETSSSFLIPVEDRGNKFVISNRTQIAIVSWDGLKGTVDAISKIVDLDELKNCNMLRTGKCDEWGRLWTGLLIMENYNPLRSIGRLYSYRVGTIKTYFDGEVVSGIAWNKSNSKMFYINSSKKRVDAFDFDIINGDISNRQVLFTFENHQLDGMPYGMTSDEDDNLWIAIISASKVIKISTTKPETLLYTLNIPTEQPVSLAWGGENLDELYISTSSFPNQSITMTRLLDGSLYRVTGLNTKGIPMHTFSLVCLP</sequence>
<comment type="caution">
    <text evidence="4">The sequence shown here is derived from an EMBL/GenBank/DDBJ whole genome shotgun (WGS) entry which is preliminary data.</text>
</comment>
<dbReference type="PRINTS" id="PR01790">
    <property type="entry name" value="SMP30FAMILY"/>
</dbReference>
<evidence type="ECO:0000259" key="3">
    <source>
        <dbReference type="Pfam" id="PF08450"/>
    </source>
</evidence>
<dbReference type="Proteomes" id="UP001431783">
    <property type="component" value="Unassembled WGS sequence"/>
</dbReference>
<dbReference type="InterPro" id="IPR005511">
    <property type="entry name" value="SMP-30"/>
</dbReference>
<dbReference type="InterPro" id="IPR013658">
    <property type="entry name" value="SGL"/>
</dbReference>
<dbReference type="Pfam" id="PF08450">
    <property type="entry name" value="SGL"/>
    <property type="match status" value="1"/>
</dbReference>
<dbReference type="EMBL" id="JARQZJ010000001">
    <property type="protein sequence ID" value="KAK9869822.1"/>
    <property type="molecule type" value="Genomic_DNA"/>
</dbReference>
<dbReference type="Gene3D" id="2.120.10.30">
    <property type="entry name" value="TolB, C-terminal domain"/>
    <property type="match status" value="1"/>
</dbReference>
<accession>A0AAW1TP54</accession>
<proteinExistence type="inferred from homology"/>
<evidence type="ECO:0000256" key="2">
    <source>
        <dbReference type="PIRSR" id="PIRSR605511-2"/>
    </source>
</evidence>
<reference evidence="4 5" key="1">
    <citation type="submission" date="2023-03" db="EMBL/GenBank/DDBJ databases">
        <title>Genome insight into feeding habits of ladybird beetles.</title>
        <authorList>
            <person name="Li H.-S."/>
            <person name="Huang Y.-H."/>
            <person name="Pang H."/>
        </authorList>
    </citation>
    <scope>NUCLEOTIDE SEQUENCE [LARGE SCALE GENOMIC DNA]</scope>
    <source>
        <strain evidence="4">SYSU_2023b</strain>
        <tissue evidence="4">Whole body</tissue>
    </source>
</reference>
<feature type="domain" description="SMP-30/Gluconolactonase/LRE-like region" evidence="3">
    <location>
        <begin position="14"/>
        <end position="267"/>
    </location>
</feature>
<dbReference type="GO" id="GO:0004341">
    <property type="term" value="F:gluconolactonase activity"/>
    <property type="evidence" value="ECO:0007669"/>
    <property type="project" value="TreeGrafter"/>
</dbReference>
<evidence type="ECO:0000256" key="1">
    <source>
        <dbReference type="ARBA" id="ARBA00008853"/>
    </source>
</evidence>
<dbReference type="PANTHER" id="PTHR10907:SF66">
    <property type="entry name" value="MIP34848P1-RELATED"/>
    <property type="match status" value="1"/>
</dbReference>
<keyword evidence="5" id="KW-1185">Reference proteome</keyword>
<dbReference type="GO" id="GO:0019853">
    <property type="term" value="P:L-ascorbic acid biosynthetic process"/>
    <property type="evidence" value="ECO:0007669"/>
    <property type="project" value="TreeGrafter"/>
</dbReference>
<dbReference type="SUPFAM" id="SSF63829">
    <property type="entry name" value="Calcium-dependent phosphotriesterase"/>
    <property type="match status" value="1"/>
</dbReference>
<dbReference type="AlphaFoldDB" id="A0AAW1TP54"/>
<gene>
    <name evidence="4" type="ORF">WA026_003551</name>
</gene>
<protein>
    <recommendedName>
        <fullName evidence="3">SMP-30/Gluconolactonase/LRE-like region domain-containing protein</fullName>
    </recommendedName>
</protein>
<name>A0AAW1TP54_9CUCU</name>
<dbReference type="GO" id="GO:0005509">
    <property type="term" value="F:calcium ion binding"/>
    <property type="evidence" value="ECO:0007669"/>
    <property type="project" value="TreeGrafter"/>
</dbReference>
<evidence type="ECO:0000313" key="5">
    <source>
        <dbReference type="Proteomes" id="UP001431783"/>
    </source>
</evidence>